<feature type="coiled-coil region" evidence="1">
    <location>
        <begin position="47"/>
        <end position="94"/>
    </location>
</feature>
<feature type="transmembrane region" description="Helical" evidence="2">
    <location>
        <begin position="20"/>
        <end position="41"/>
    </location>
</feature>
<dbReference type="PIRSF" id="PIRSF016482">
    <property type="entry name" value="PilO"/>
    <property type="match status" value="1"/>
</dbReference>
<dbReference type="HOGENOM" id="CLU_102444_1_0_6"/>
<protein>
    <submittedName>
        <fullName evidence="3">Tfp pilus assembly protein PilO</fullName>
    </submittedName>
</protein>
<dbReference type="Pfam" id="PF04350">
    <property type="entry name" value="PilO"/>
    <property type="match status" value="1"/>
</dbReference>
<dbReference type="eggNOG" id="COG3167">
    <property type="taxonomic scope" value="Bacteria"/>
</dbReference>
<dbReference type="PATRIC" id="fig|765912.4.peg.83"/>
<dbReference type="Gene3D" id="1.10.287.540">
    <property type="entry name" value="Helix hairpin bin"/>
    <property type="match status" value="1"/>
</dbReference>
<dbReference type="OrthoDB" id="9802133at2"/>
<dbReference type="InterPro" id="IPR007445">
    <property type="entry name" value="PilO"/>
</dbReference>
<dbReference type="GO" id="GO:0043107">
    <property type="term" value="P:type IV pilus-dependent motility"/>
    <property type="evidence" value="ECO:0007669"/>
    <property type="project" value="InterPro"/>
</dbReference>
<dbReference type="KEGG" id="tmb:Thimo_0085"/>
<reference evidence="3 4" key="1">
    <citation type="submission" date="2011-09" db="EMBL/GenBank/DDBJ databases">
        <title>Complete sequence of chromosome of Thioflavicoccus mobilis 8321.</title>
        <authorList>
            <consortium name="US DOE Joint Genome Institute"/>
            <person name="Lucas S."/>
            <person name="Han J."/>
            <person name="Lapidus A."/>
            <person name="Cheng J.-F."/>
            <person name="Goodwin L."/>
            <person name="Pitluck S."/>
            <person name="Peters L."/>
            <person name="Ovchinnikova G."/>
            <person name="Lu M."/>
            <person name="Detter J.C."/>
            <person name="Han C."/>
            <person name="Tapia R."/>
            <person name="Land M."/>
            <person name="Hauser L."/>
            <person name="Kyrpides N."/>
            <person name="Ivanova N."/>
            <person name="Pagani I."/>
            <person name="Vogl K."/>
            <person name="Liu Z."/>
            <person name="Imhoff J."/>
            <person name="Thiel V."/>
            <person name="Frigaard N.-U."/>
            <person name="Bryant D."/>
            <person name="Woyke T."/>
        </authorList>
    </citation>
    <scope>NUCLEOTIDE SEQUENCE [LARGE SCALE GENOMIC DNA]</scope>
    <source>
        <strain evidence="3 4">8321</strain>
    </source>
</reference>
<organism evidence="3 4">
    <name type="scientific">Thioflavicoccus mobilis 8321</name>
    <dbReference type="NCBI Taxonomy" id="765912"/>
    <lineage>
        <taxon>Bacteria</taxon>
        <taxon>Pseudomonadati</taxon>
        <taxon>Pseudomonadota</taxon>
        <taxon>Gammaproteobacteria</taxon>
        <taxon>Chromatiales</taxon>
        <taxon>Chromatiaceae</taxon>
        <taxon>Thioflavicoccus</taxon>
    </lineage>
</organism>
<keyword evidence="1" id="KW-0175">Coiled coil</keyword>
<keyword evidence="2" id="KW-1133">Transmembrane helix</keyword>
<dbReference type="EMBL" id="CP003051">
    <property type="protein sequence ID" value="AGA88960.1"/>
    <property type="molecule type" value="Genomic_DNA"/>
</dbReference>
<accession>L0GUB9</accession>
<evidence type="ECO:0000256" key="1">
    <source>
        <dbReference type="SAM" id="Coils"/>
    </source>
</evidence>
<proteinExistence type="predicted"/>
<dbReference type="Proteomes" id="UP000010816">
    <property type="component" value="Chromosome"/>
</dbReference>
<sequence length="201" mass="22677">MDLNVDLNDLDLNTYGEWPALIKGIVVVLIVVAVGFGWYHFHAQGQVQRLEQERKREVKLKTSFEEKQRKAANLDAYRQQLAEMEESFGAMLRQLPDETEVAALLVDVSQTGLAAGLVFELFEPRGETTRDFYAELPIRIRVIGFYHDFGRFISGLAALPRIVTIHDVTIKPVGSGVGGEPRLALDATLKTYRYLEEGPER</sequence>
<keyword evidence="2" id="KW-0472">Membrane</keyword>
<dbReference type="PANTHER" id="PTHR39555">
    <property type="entry name" value="FIMBRIAL ASSEMBLY PROTEIN PILO-LIKE PROTEIN-RELATED"/>
    <property type="match status" value="1"/>
</dbReference>
<dbReference type="InterPro" id="IPR014717">
    <property type="entry name" value="Transl_elong_EF1B/ribsomal_bS6"/>
</dbReference>
<gene>
    <name evidence="3" type="ORF">Thimo_0085</name>
</gene>
<evidence type="ECO:0000313" key="4">
    <source>
        <dbReference type="Proteomes" id="UP000010816"/>
    </source>
</evidence>
<dbReference type="Gene3D" id="3.30.70.60">
    <property type="match status" value="1"/>
</dbReference>
<name>L0GUB9_9GAMM</name>
<dbReference type="RefSeq" id="WP_015279110.1">
    <property type="nucleotide sequence ID" value="NC_019940.1"/>
</dbReference>
<keyword evidence="4" id="KW-1185">Reference proteome</keyword>
<keyword evidence="2" id="KW-0812">Transmembrane</keyword>
<evidence type="ECO:0000256" key="2">
    <source>
        <dbReference type="SAM" id="Phobius"/>
    </source>
</evidence>
<evidence type="ECO:0000313" key="3">
    <source>
        <dbReference type="EMBL" id="AGA88960.1"/>
    </source>
</evidence>
<dbReference type="PANTHER" id="PTHR39555:SF1">
    <property type="entry name" value="TYPE IV PILUS INNER MEMBRANE COMPONENT PILO"/>
    <property type="match status" value="1"/>
</dbReference>
<dbReference type="STRING" id="765912.Thimo_0085"/>
<dbReference type="GO" id="GO:0043683">
    <property type="term" value="P:type IV pilus assembly"/>
    <property type="evidence" value="ECO:0007669"/>
    <property type="project" value="InterPro"/>
</dbReference>
<dbReference type="AlphaFoldDB" id="L0GUB9"/>